<keyword evidence="3" id="KW-1185">Reference proteome</keyword>
<accession>A0ABS2STI1</accession>
<proteinExistence type="predicted"/>
<evidence type="ECO:0008006" key="4">
    <source>
        <dbReference type="Google" id="ProtNLM"/>
    </source>
</evidence>
<gene>
    <name evidence="2" type="ORF">JOC54_002076</name>
</gene>
<name>A0ABS2STI1_9BACI</name>
<protein>
    <recommendedName>
        <fullName evidence="4">DUF3147 family protein</fullName>
    </recommendedName>
</protein>
<evidence type="ECO:0000313" key="2">
    <source>
        <dbReference type="EMBL" id="MBM7838817.1"/>
    </source>
</evidence>
<keyword evidence="1" id="KW-0472">Membrane</keyword>
<keyword evidence="1" id="KW-1133">Transmembrane helix</keyword>
<organism evidence="2 3">
    <name type="scientific">Shouchella xiaoxiensis</name>
    <dbReference type="NCBI Taxonomy" id="766895"/>
    <lineage>
        <taxon>Bacteria</taxon>
        <taxon>Bacillati</taxon>
        <taxon>Bacillota</taxon>
        <taxon>Bacilli</taxon>
        <taxon>Bacillales</taxon>
        <taxon>Bacillaceae</taxon>
        <taxon>Shouchella</taxon>
    </lineage>
</organism>
<evidence type="ECO:0000313" key="3">
    <source>
        <dbReference type="Proteomes" id="UP001179280"/>
    </source>
</evidence>
<feature type="transmembrane region" description="Helical" evidence="1">
    <location>
        <begin position="31"/>
        <end position="51"/>
    </location>
</feature>
<dbReference type="NCBIfam" id="NF006750">
    <property type="entry name" value="PRK09272.1-3"/>
    <property type="match status" value="1"/>
</dbReference>
<reference evidence="2" key="1">
    <citation type="submission" date="2021-01" db="EMBL/GenBank/DDBJ databases">
        <title>Genomic Encyclopedia of Type Strains, Phase IV (KMG-IV): sequencing the most valuable type-strain genomes for metagenomic binning, comparative biology and taxonomic classification.</title>
        <authorList>
            <person name="Goeker M."/>
        </authorList>
    </citation>
    <scope>NUCLEOTIDE SEQUENCE</scope>
    <source>
        <strain evidence="2">DSM 21943</strain>
    </source>
</reference>
<dbReference type="EMBL" id="JAFBCV010000005">
    <property type="protein sequence ID" value="MBM7838817.1"/>
    <property type="molecule type" value="Genomic_DNA"/>
</dbReference>
<comment type="caution">
    <text evidence="2">The sequence shown here is derived from an EMBL/GenBank/DDBJ whole genome shotgun (WGS) entry which is preliminary data.</text>
</comment>
<dbReference type="RefSeq" id="WP_035421686.1">
    <property type="nucleotide sequence ID" value="NZ_JAFBCV010000005.1"/>
</dbReference>
<dbReference type="Proteomes" id="UP001179280">
    <property type="component" value="Unassembled WGS sequence"/>
</dbReference>
<sequence length="112" mass="12096">MFTIVKILLSAVIIACITALAGRFPTYGGIVAALPLVSLLSILWLHLGGAASDSLSQFVFGVVKGLPATIVMMLIIGYSLQSSLHLIISLLLGICGWFLVLFFQQWFLMIIN</sequence>
<keyword evidence="1" id="KW-0812">Transmembrane</keyword>
<feature type="transmembrane region" description="Helical" evidence="1">
    <location>
        <begin position="58"/>
        <end position="80"/>
    </location>
</feature>
<feature type="transmembrane region" description="Helical" evidence="1">
    <location>
        <begin position="86"/>
        <end position="111"/>
    </location>
</feature>
<evidence type="ECO:0000256" key="1">
    <source>
        <dbReference type="SAM" id="Phobius"/>
    </source>
</evidence>